<proteinExistence type="predicted"/>
<evidence type="ECO:0000256" key="2">
    <source>
        <dbReference type="SAM" id="MobiDB-lite"/>
    </source>
</evidence>
<feature type="compositionally biased region" description="Low complexity" evidence="2">
    <location>
        <begin position="218"/>
        <end position="234"/>
    </location>
</feature>
<evidence type="ECO:0000313" key="3">
    <source>
        <dbReference type="EMBL" id="TEB36284.1"/>
    </source>
</evidence>
<accession>A0A4Y7TQR8</accession>
<feature type="region of interest" description="Disordered" evidence="2">
    <location>
        <begin position="195"/>
        <end position="234"/>
    </location>
</feature>
<gene>
    <name evidence="3" type="ORF">FA13DRAFT_1787747</name>
</gene>
<feature type="coiled-coil region" evidence="1">
    <location>
        <begin position="46"/>
        <end position="73"/>
    </location>
</feature>
<sequence length="234" mass="27154">MNQKKRFEEELTKSKRRSSDREREADIKNAQVLALKRGNKDLQHQLLGLNHTNQSLRSQLEGMEAEIREMEIELIQPLMSVFEEMQQQLVTLQQDNIDIGSKLEAAKTPLHSRELDIEGLRARERGFYNQIEEMAALEATLRAVEAEGRLKDARIEHLSKAQERLLTTERDQWQREVMQLNNKLSECYRRLKSGQSDPTIYTDFQTSSEELTESHGFSSYRSPPSYSGPGRMET</sequence>
<evidence type="ECO:0000313" key="4">
    <source>
        <dbReference type="Proteomes" id="UP000298030"/>
    </source>
</evidence>
<keyword evidence="1" id="KW-0175">Coiled coil</keyword>
<dbReference type="EMBL" id="QPFP01000006">
    <property type="protein sequence ID" value="TEB36284.1"/>
    <property type="molecule type" value="Genomic_DNA"/>
</dbReference>
<organism evidence="3 4">
    <name type="scientific">Coprinellus micaceus</name>
    <name type="common">Glistening ink-cap mushroom</name>
    <name type="synonym">Coprinus micaceus</name>
    <dbReference type="NCBI Taxonomy" id="71717"/>
    <lineage>
        <taxon>Eukaryota</taxon>
        <taxon>Fungi</taxon>
        <taxon>Dikarya</taxon>
        <taxon>Basidiomycota</taxon>
        <taxon>Agaricomycotina</taxon>
        <taxon>Agaricomycetes</taxon>
        <taxon>Agaricomycetidae</taxon>
        <taxon>Agaricales</taxon>
        <taxon>Agaricineae</taxon>
        <taxon>Psathyrellaceae</taxon>
        <taxon>Coprinellus</taxon>
    </lineage>
</organism>
<dbReference type="Proteomes" id="UP000298030">
    <property type="component" value="Unassembled WGS sequence"/>
</dbReference>
<feature type="coiled-coil region" evidence="1">
    <location>
        <begin position="163"/>
        <end position="190"/>
    </location>
</feature>
<evidence type="ECO:0000256" key="1">
    <source>
        <dbReference type="SAM" id="Coils"/>
    </source>
</evidence>
<reference evidence="3 4" key="1">
    <citation type="journal article" date="2019" name="Nat. Ecol. Evol.">
        <title>Megaphylogeny resolves global patterns of mushroom evolution.</title>
        <authorList>
            <person name="Varga T."/>
            <person name="Krizsan K."/>
            <person name="Foldi C."/>
            <person name="Dima B."/>
            <person name="Sanchez-Garcia M."/>
            <person name="Sanchez-Ramirez S."/>
            <person name="Szollosi G.J."/>
            <person name="Szarkandi J.G."/>
            <person name="Papp V."/>
            <person name="Albert L."/>
            <person name="Andreopoulos W."/>
            <person name="Angelini C."/>
            <person name="Antonin V."/>
            <person name="Barry K.W."/>
            <person name="Bougher N.L."/>
            <person name="Buchanan P."/>
            <person name="Buyck B."/>
            <person name="Bense V."/>
            <person name="Catcheside P."/>
            <person name="Chovatia M."/>
            <person name="Cooper J."/>
            <person name="Damon W."/>
            <person name="Desjardin D."/>
            <person name="Finy P."/>
            <person name="Geml J."/>
            <person name="Haridas S."/>
            <person name="Hughes K."/>
            <person name="Justo A."/>
            <person name="Karasinski D."/>
            <person name="Kautmanova I."/>
            <person name="Kiss B."/>
            <person name="Kocsube S."/>
            <person name="Kotiranta H."/>
            <person name="LaButti K.M."/>
            <person name="Lechner B.E."/>
            <person name="Liimatainen K."/>
            <person name="Lipzen A."/>
            <person name="Lukacs Z."/>
            <person name="Mihaltcheva S."/>
            <person name="Morgado L.N."/>
            <person name="Niskanen T."/>
            <person name="Noordeloos M.E."/>
            <person name="Ohm R.A."/>
            <person name="Ortiz-Santana B."/>
            <person name="Ovrebo C."/>
            <person name="Racz N."/>
            <person name="Riley R."/>
            <person name="Savchenko A."/>
            <person name="Shiryaev A."/>
            <person name="Soop K."/>
            <person name="Spirin V."/>
            <person name="Szebenyi C."/>
            <person name="Tomsovsky M."/>
            <person name="Tulloss R.E."/>
            <person name="Uehling J."/>
            <person name="Grigoriev I.V."/>
            <person name="Vagvolgyi C."/>
            <person name="Papp T."/>
            <person name="Martin F.M."/>
            <person name="Miettinen O."/>
            <person name="Hibbett D.S."/>
            <person name="Nagy L.G."/>
        </authorList>
    </citation>
    <scope>NUCLEOTIDE SEQUENCE [LARGE SCALE GENOMIC DNA]</scope>
    <source>
        <strain evidence="3 4">FP101781</strain>
    </source>
</reference>
<name>A0A4Y7TQR8_COPMI</name>
<feature type="compositionally biased region" description="Polar residues" evidence="2">
    <location>
        <begin position="195"/>
        <end position="209"/>
    </location>
</feature>
<dbReference type="AlphaFoldDB" id="A0A4Y7TQR8"/>
<keyword evidence="4" id="KW-1185">Reference proteome</keyword>
<protein>
    <submittedName>
        <fullName evidence="3">Uncharacterized protein</fullName>
    </submittedName>
</protein>
<comment type="caution">
    <text evidence="3">The sequence shown here is derived from an EMBL/GenBank/DDBJ whole genome shotgun (WGS) entry which is preliminary data.</text>
</comment>
<feature type="region of interest" description="Disordered" evidence="2">
    <location>
        <begin position="1"/>
        <end position="25"/>
    </location>
</feature>